<dbReference type="PANTHER" id="PTHR35807:SF1">
    <property type="entry name" value="TRANSCRIPTIONAL REGULATOR REDD"/>
    <property type="match status" value="1"/>
</dbReference>
<dbReference type="RefSeq" id="WP_138645234.1">
    <property type="nucleotide sequence ID" value="NZ_VCKW01000049.1"/>
</dbReference>
<evidence type="ECO:0000256" key="4">
    <source>
        <dbReference type="ARBA" id="ARBA00023163"/>
    </source>
</evidence>
<keyword evidence="2" id="KW-0805">Transcription regulation</keyword>
<evidence type="ECO:0000313" key="8">
    <source>
        <dbReference type="Proteomes" id="UP000309174"/>
    </source>
</evidence>
<dbReference type="GO" id="GO:0003677">
    <property type="term" value="F:DNA binding"/>
    <property type="evidence" value="ECO:0007669"/>
    <property type="project" value="UniProtKB-UniRule"/>
</dbReference>
<reference evidence="7 8" key="1">
    <citation type="submission" date="2019-05" db="EMBL/GenBank/DDBJ databases">
        <title>Draft genome sequence of Actinomadura sp. 14C53.</title>
        <authorList>
            <person name="Saricaoglu S."/>
            <person name="Isik K."/>
        </authorList>
    </citation>
    <scope>NUCLEOTIDE SEQUENCE [LARGE SCALE GENOMIC DNA]</scope>
    <source>
        <strain evidence="7 8">14C53</strain>
    </source>
</reference>
<comment type="caution">
    <text evidence="7">The sequence shown here is derived from an EMBL/GenBank/DDBJ whole genome shotgun (WGS) entry which is preliminary data.</text>
</comment>
<dbReference type="InterPro" id="IPR051677">
    <property type="entry name" value="AfsR-DnrI-RedD_regulator"/>
</dbReference>
<evidence type="ECO:0000256" key="5">
    <source>
        <dbReference type="PROSITE-ProRule" id="PRU01091"/>
    </source>
</evidence>
<dbReference type="SMART" id="SM01043">
    <property type="entry name" value="BTAD"/>
    <property type="match status" value="1"/>
</dbReference>
<dbReference type="Proteomes" id="UP000309174">
    <property type="component" value="Unassembled WGS sequence"/>
</dbReference>
<dbReference type="Gene3D" id="1.25.40.10">
    <property type="entry name" value="Tetratricopeptide repeat domain"/>
    <property type="match status" value="1"/>
</dbReference>
<organism evidence="7 8">
    <name type="scientific">Actinomadura soli</name>
    <dbReference type="NCBI Taxonomy" id="2508997"/>
    <lineage>
        <taxon>Bacteria</taxon>
        <taxon>Bacillati</taxon>
        <taxon>Actinomycetota</taxon>
        <taxon>Actinomycetes</taxon>
        <taxon>Streptosporangiales</taxon>
        <taxon>Thermomonosporaceae</taxon>
        <taxon>Actinomadura</taxon>
    </lineage>
</organism>
<protein>
    <submittedName>
        <fullName evidence="7">AfsR/SARP family transcriptional regulator</fullName>
    </submittedName>
</protein>
<keyword evidence="4" id="KW-0804">Transcription</keyword>
<dbReference type="InterPro" id="IPR036388">
    <property type="entry name" value="WH-like_DNA-bd_sf"/>
</dbReference>
<dbReference type="Pfam" id="PF03704">
    <property type="entry name" value="BTAD"/>
    <property type="match status" value="1"/>
</dbReference>
<dbReference type="OrthoDB" id="4054020at2"/>
<dbReference type="AlphaFoldDB" id="A0A5C4JEJ0"/>
<dbReference type="EMBL" id="VCKW01000049">
    <property type="protein sequence ID" value="TMR02601.1"/>
    <property type="molecule type" value="Genomic_DNA"/>
</dbReference>
<dbReference type="PANTHER" id="PTHR35807">
    <property type="entry name" value="TRANSCRIPTIONAL REGULATOR REDD-RELATED"/>
    <property type="match status" value="1"/>
</dbReference>
<dbReference type="SUPFAM" id="SSF48452">
    <property type="entry name" value="TPR-like"/>
    <property type="match status" value="1"/>
</dbReference>
<keyword evidence="8" id="KW-1185">Reference proteome</keyword>
<sequence>MVRFAILGSFEIFNESGVCELTAPKLRQVLALLLVRRNQLVTLETVVEELWGADPPKSAQTTAQTYIYQLRKTIESEGLAPDSRELLVTRPSGYMLRVEPTELDLFVFDEEVKSGRRLLEVGRLQEAARQLRDALALWTGPPLAGVNRGPLLEAYAAHLQEQRLYTLELRIKADMLLGRDRELIGELRSLVAAHPFNEWFHGQLIMALSRAGRRNEALDVFHSLRHVLDNELGLLPSPEIQEIHQNVLLVGKGPAGG</sequence>
<evidence type="ECO:0000313" key="7">
    <source>
        <dbReference type="EMBL" id="TMR02601.1"/>
    </source>
</evidence>
<gene>
    <name evidence="7" type="ORF">ETD83_12330</name>
</gene>
<proteinExistence type="inferred from homology"/>
<dbReference type="InterPro" id="IPR011990">
    <property type="entry name" value="TPR-like_helical_dom_sf"/>
</dbReference>
<dbReference type="PROSITE" id="PS51755">
    <property type="entry name" value="OMPR_PHOB"/>
    <property type="match status" value="1"/>
</dbReference>
<dbReference type="SMART" id="SM00862">
    <property type="entry name" value="Trans_reg_C"/>
    <property type="match status" value="1"/>
</dbReference>
<dbReference type="InterPro" id="IPR016032">
    <property type="entry name" value="Sig_transdc_resp-reg_C-effctor"/>
</dbReference>
<comment type="similarity">
    <text evidence="1">Belongs to the AfsR/DnrI/RedD regulatory family.</text>
</comment>
<evidence type="ECO:0000256" key="1">
    <source>
        <dbReference type="ARBA" id="ARBA00005820"/>
    </source>
</evidence>
<accession>A0A5C4JEJ0</accession>
<evidence type="ECO:0000259" key="6">
    <source>
        <dbReference type="PROSITE" id="PS51755"/>
    </source>
</evidence>
<dbReference type="InterPro" id="IPR005158">
    <property type="entry name" value="BTAD"/>
</dbReference>
<dbReference type="InterPro" id="IPR001867">
    <property type="entry name" value="OmpR/PhoB-type_DNA-bd"/>
</dbReference>
<dbReference type="Pfam" id="PF00486">
    <property type="entry name" value="Trans_reg_C"/>
    <property type="match status" value="1"/>
</dbReference>
<name>A0A5C4JEJ0_9ACTN</name>
<feature type="domain" description="OmpR/PhoB-type" evidence="6">
    <location>
        <begin position="1"/>
        <end position="98"/>
    </location>
</feature>
<evidence type="ECO:0000256" key="3">
    <source>
        <dbReference type="ARBA" id="ARBA00023125"/>
    </source>
</evidence>
<dbReference type="Gene3D" id="1.10.10.10">
    <property type="entry name" value="Winged helix-like DNA-binding domain superfamily/Winged helix DNA-binding domain"/>
    <property type="match status" value="1"/>
</dbReference>
<feature type="DNA-binding region" description="OmpR/PhoB-type" evidence="5">
    <location>
        <begin position="1"/>
        <end position="98"/>
    </location>
</feature>
<dbReference type="CDD" id="cd15831">
    <property type="entry name" value="BTAD"/>
    <property type="match status" value="1"/>
</dbReference>
<dbReference type="GO" id="GO:0006355">
    <property type="term" value="P:regulation of DNA-templated transcription"/>
    <property type="evidence" value="ECO:0007669"/>
    <property type="project" value="InterPro"/>
</dbReference>
<evidence type="ECO:0000256" key="2">
    <source>
        <dbReference type="ARBA" id="ARBA00023015"/>
    </source>
</evidence>
<keyword evidence="3 5" id="KW-0238">DNA-binding</keyword>
<dbReference type="SUPFAM" id="SSF46894">
    <property type="entry name" value="C-terminal effector domain of the bipartite response regulators"/>
    <property type="match status" value="1"/>
</dbReference>
<dbReference type="GO" id="GO:0000160">
    <property type="term" value="P:phosphorelay signal transduction system"/>
    <property type="evidence" value="ECO:0007669"/>
    <property type="project" value="InterPro"/>
</dbReference>